<dbReference type="OrthoDB" id="10285474at2759"/>
<reference evidence="2" key="1">
    <citation type="submission" date="2025-08" db="UniProtKB">
        <authorList>
            <consortium name="RefSeq"/>
        </authorList>
    </citation>
    <scope>IDENTIFICATION</scope>
</reference>
<proteinExistence type="predicted"/>
<accession>A0A9W3BEX9</accession>
<evidence type="ECO:0000313" key="1">
    <source>
        <dbReference type="Proteomes" id="UP001165740"/>
    </source>
</evidence>
<keyword evidence="1" id="KW-1185">Reference proteome</keyword>
<dbReference type="Proteomes" id="UP001165740">
    <property type="component" value="Chromosome 9"/>
</dbReference>
<dbReference type="GeneID" id="106059930"/>
<dbReference type="AlphaFoldDB" id="A0A9W3BEX9"/>
<gene>
    <name evidence="2" type="primary">LOC106059930</name>
</gene>
<organism evidence="1 2">
    <name type="scientific">Biomphalaria glabrata</name>
    <name type="common">Bloodfluke planorb</name>
    <name type="synonym">Freshwater snail</name>
    <dbReference type="NCBI Taxonomy" id="6526"/>
    <lineage>
        <taxon>Eukaryota</taxon>
        <taxon>Metazoa</taxon>
        <taxon>Spiralia</taxon>
        <taxon>Lophotrochozoa</taxon>
        <taxon>Mollusca</taxon>
        <taxon>Gastropoda</taxon>
        <taxon>Heterobranchia</taxon>
        <taxon>Euthyneura</taxon>
        <taxon>Panpulmonata</taxon>
        <taxon>Hygrophila</taxon>
        <taxon>Lymnaeoidea</taxon>
        <taxon>Planorbidae</taxon>
        <taxon>Biomphalaria</taxon>
    </lineage>
</organism>
<name>A0A9W3BEX9_BIOGL</name>
<sequence length="235" mass="27517">MLIWRGLRDYQKTLSSKLVLLAVRPICFLKLKNISVSVSTEDRERLLRLLYIINGYAAGDMYDSNNELTGNFRQLVIPIENPVFYPSITFLYEEGFYNELMFRQVVVLRDGHDGHVYAIPYNFTGMDRDRFGEFNVTLLQELKREDYYTVPECKWIFTELTNTVFLSSWPFCQSIVNNYIPIYLSAWTCGITGLFVKDDPGYRDVVKPILYSITQRYPLLPYMFEGVQNVHDPCT</sequence>
<protein>
    <submittedName>
        <fullName evidence="2">Uncharacterized protein LOC106059930</fullName>
    </submittedName>
</protein>
<evidence type="ECO:0000313" key="2">
    <source>
        <dbReference type="RefSeq" id="XP_055898027.1"/>
    </source>
</evidence>
<dbReference type="RefSeq" id="XP_055898027.1">
    <property type="nucleotide sequence ID" value="XM_056042052.1"/>
</dbReference>